<reference evidence="2 3" key="1">
    <citation type="submission" date="2017-09" db="EMBL/GenBank/DDBJ databases">
        <authorList>
            <person name="Ehlers B."/>
            <person name="Leendertz F.H."/>
        </authorList>
    </citation>
    <scope>NUCLEOTIDE SEQUENCE [LARGE SCALE GENOMIC DNA]</scope>
    <source>
        <strain evidence="2 3">USBA 140</strain>
    </source>
</reference>
<proteinExistence type="predicted"/>
<organism evidence="2 3">
    <name type="scientific">Caenispirillum bisanense</name>
    <dbReference type="NCBI Taxonomy" id="414052"/>
    <lineage>
        <taxon>Bacteria</taxon>
        <taxon>Pseudomonadati</taxon>
        <taxon>Pseudomonadota</taxon>
        <taxon>Alphaproteobacteria</taxon>
        <taxon>Rhodospirillales</taxon>
        <taxon>Novispirillaceae</taxon>
        <taxon>Caenispirillum</taxon>
    </lineage>
</organism>
<name>A0A286GHM3_9PROT</name>
<keyword evidence="2" id="KW-0378">Hydrolase</keyword>
<dbReference type="Gene3D" id="3.60.10.10">
    <property type="entry name" value="Endonuclease/exonuclease/phosphatase"/>
    <property type="match status" value="1"/>
</dbReference>
<dbReference type="InterPro" id="IPR005135">
    <property type="entry name" value="Endo/exonuclease/phosphatase"/>
</dbReference>
<dbReference type="Pfam" id="PF03372">
    <property type="entry name" value="Exo_endo_phos"/>
    <property type="match status" value="1"/>
</dbReference>
<protein>
    <submittedName>
        <fullName evidence="2">Metal-dependent hydrolase, endonuclease/exonuclease/phosphatase family</fullName>
    </submittedName>
</protein>
<sequence length="253" mass="27843">MPLRFATYNVHACVGADRACDPARIAAVLAEIDADVVGLQEVSARGDTRGDQFAYLERATGMTAVAGPNIVRPEARFGNVLLTRRPLLDARLVDLSVDPYEPRGAVVADIDADRGRRVRVVVTHLGLRVWERARQHARLGEIIAARGEVPVVILGDFNSWWPDIKVLRHLGPRLAWRKTPASFPAHLPVLALDRIRAVPDTVVGRVRTHGSRLARQASDHLPVVADIMLRRGDAASEEEIAPSSPARARMIRR</sequence>
<dbReference type="InterPro" id="IPR036691">
    <property type="entry name" value="Endo/exonu/phosph_ase_sf"/>
</dbReference>
<dbReference type="GO" id="GO:0004527">
    <property type="term" value="F:exonuclease activity"/>
    <property type="evidence" value="ECO:0007669"/>
    <property type="project" value="UniProtKB-KW"/>
</dbReference>
<dbReference type="RefSeq" id="WP_097279161.1">
    <property type="nucleotide sequence ID" value="NZ_OCNJ01000004.1"/>
</dbReference>
<dbReference type="EMBL" id="OCNJ01000004">
    <property type="protein sequence ID" value="SOD95031.1"/>
    <property type="molecule type" value="Genomic_DNA"/>
</dbReference>
<accession>A0A286GHM3</accession>
<dbReference type="GO" id="GO:0006506">
    <property type="term" value="P:GPI anchor biosynthetic process"/>
    <property type="evidence" value="ECO:0007669"/>
    <property type="project" value="TreeGrafter"/>
</dbReference>
<dbReference type="OrthoDB" id="9813425at2"/>
<keyword evidence="3" id="KW-1185">Reference proteome</keyword>
<evidence type="ECO:0000313" key="2">
    <source>
        <dbReference type="EMBL" id="SOD95031.1"/>
    </source>
</evidence>
<dbReference type="GO" id="GO:0016020">
    <property type="term" value="C:membrane"/>
    <property type="evidence" value="ECO:0007669"/>
    <property type="project" value="GOC"/>
</dbReference>
<dbReference type="InterPro" id="IPR051916">
    <property type="entry name" value="GPI-anchor_lipid_remodeler"/>
</dbReference>
<dbReference type="PANTHER" id="PTHR14859">
    <property type="entry name" value="CALCOFLUOR WHITE HYPERSENSITIVE PROTEIN PRECURSOR"/>
    <property type="match status" value="1"/>
</dbReference>
<dbReference type="SUPFAM" id="SSF56219">
    <property type="entry name" value="DNase I-like"/>
    <property type="match status" value="1"/>
</dbReference>
<gene>
    <name evidence="2" type="ORF">SAMN05421508_104203</name>
</gene>
<keyword evidence="2" id="KW-0540">Nuclease</keyword>
<feature type="domain" description="Endonuclease/exonuclease/phosphatase" evidence="1">
    <location>
        <begin position="6"/>
        <end position="220"/>
    </location>
</feature>
<dbReference type="AlphaFoldDB" id="A0A286GHM3"/>
<evidence type="ECO:0000313" key="3">
    <source>
        <dbReference type="Proteomes" id="UP000219621"/>
    </source>
</evidence>
<dbReference type="Proteomes" id="UP000219621">
    <property type="component" value="Unassembled WGS sequence"/>
</dbReference>
<keyword evidence="2" id="KW-0269">Exonuclease</keyword>
<keyword evidence="2" id="KW-0255">Endonuclease</keyword>
<evidence type="ECO:0000259" key="1">
    <source>
        <dbReference type="Pfam" id="PF03372"/>
    </source>
</evidence>
<dbReference type="GO" id="GO:0004519">
    <property type="term" value="F:endonuclease activity"/>
    <property type="evidence" value="ECO:0007669"/>
    <property type="project" value="UniProtKB-KW"/>
</dbReference>
<dbReference type="PANTHER" id="PTHR14859:SF15">
    <property type="entry name" value="ENDONUCLEASE_EXONUCLEASE_PHOSPHATASE DOMAIN-CONTAINING PROTEIN"/>
    <property type="match status" value="1"/>
</dbReference>